<feature type="compositionally biased region" description="Acidic residues" evidence="1">
    <location>
        <begin position="319"/>
        <end position="340"/>
    </location>
</feature>
<dbReference type="KEGG" id="vcn:VOLCADRAFT_90299"/>
<feature type="compositionally biased region" description="Polar residues" evidence="1">
    <location>
        <begin position="51"/>
        <end position="62"/>
    </location>
</feature>
<proteinExistence type="predicted"/>
<feature type="compositionally biased region" description="Low complexity" evidence="1">
    <location>
        <begin position="79"/>
        <end position="92"/>
    </location>
</feature>
<evidence type="ECO:0000313" key="2">
    <source>
        <dbReference type="EMBL" id="EFJ49059.1"/>
    </source>
</evidence>
<dbReference type="RefSeq" id="XP_002949956.1">
    <property type="nucleotide sequence ID" value="XM_002949910.1"/>
</dbReference>
<accession>D8TU04</accession>
<feature type="region of interest" description="Disordered" evidence="1">
    <location>
        <begin position="319"/>
        <end position="351"/>
    </location>
</feature>
<feature type="region of interest" description="Disordered" evidence="1">
    <location>
        <begin position="236"/>
        <end position="265"/>
    </location>
</feature>
<feature type="region of interest" description="Disordered" evidence="1">
    <location>
        <begin position="107"/>
        <end position="132"/>
    </location>
</feature>
<feature type="compositionally biased region" description="Gly residues" evidence="1">
    <location>
        <begin position="676"/>
        <end position="685"/>
    </location>
</feature>
<name>D8TU04_VOLCA</name>
<feature type="compositionally biased region" description="Acidic residues" evidence="1">
    <location>
        <begin position="248"/>
        <end position="263"/>
    </location>
</feature>
<dbReference type="GeneID" id="9619201"/>
<reference evidence="2 3" key="1">
    <citation type="journal article" date="2010" name="Science">
        <title>Genomic analysis of organismal complexity in the multicellular green alga Volvox carteri.</title>
        <authorList>
            <person name="Prochnik S.E."/>
            <person name="Umen J."/>
            <person name="Nedelcu A.M."/>
            <person name="Hallmann A."/>
            <person name="Miller S.M."/>
            <person name="Nishii I."/>
            <person name="Ferris P."/>
            <person name="Kuo A."/>
            <person name="Mitros T."/>
            <person name="Fritz-Laylin L.K."/>
            <person name="Hellsten U."/>
            <person name="Chapman J."/>
            <person name="Simakov O."/>
            <person name="Rensing S.A."/>
            <person name="Terry A."/>
            <person name="Pangilinan J."/>
            <person name="Kapitonov V."/>
            <person name="Jurka J."/>
            <person name="Salamov A."/>
            <person name="Shapiro H."/>
            <person name="Schmutz J."/>
            <person name="Grimwood J."/>
            <person name="Lindquist E."/>
            <person name="Lucas S."/>
            <person name="Grigoriev I.V."/>
            <person name="Schmitt R."/>
            <person name="Kirk D."/>
            <person name="Rokhsar D.S."/>
        </authorList>
    </citation>
    <scope>NUCLEOTIDE SEQUENCE [LARGE SCALE GENOMIC DNA]</scope>
    <source>
        <strain evidence="3">f. Nagariensis / Eve</strain>
    </source>
</reference>
<dbReference type="InParanoid" id="D8TU04"/>
<keyword evidence="3" id="KW-1185">Reference proteome</keyword>
<feature type="region of interest" description="Disordered" evidence="1">
    <location>
        <begin position="49"/>
        <end position="94"/>
    </location>
</feature>
<dbReference type="EMBL" id="GL378337">
    <property type="protein sequence ID" value="EFJ49059.1"/>
    <property type="molecule type" value="Genomic_DNA"/>
</dbReference>
<dbReference type="Proteomes" id="UP000001058">
    <property type="component" value="Unassembled WGS sequence"/>
</dbReference>
<feature type="compositionally biased region" description="Low complexity" evidence="1">
    <location>
        <begin position="696"/>
        <end position="706"/>
    </location>
</feature>
<protein>
    <submittedName>
        <fullName evidence="2">Uncharacterized protein</fullName>
    </submittedName>
</protein>
<feature type="region of interest" description="Disordered" evidence="1">
    <location>
        <begin position="670"/>
        <end position="756"/>
    </location>
</feature>
<evidence type="ECO:0000313" key="3">
    <source>
        <dbReference type="Proteomes" id="UP000001058"/>
    </source>
</evidence>
<gene>
    <name evidence="2" type="ORF">VOLCADRAFT_90299</name>
</gene>
<evidence type="ECO:0000256" key="1">
    <source>
        <dbReference type="SAM" id="MobiDB-lite"/>
    </source>
</evidence>
<feature type="region of interest" description="Disordered" evidence="1">
    <location>
        <begin position="1"/>
        <end position="32"/>
    </location>
</feature>
<sequence>MGNGVLSKQHSLHGSQLESLPTPLQVPSDGNRGVSAALLREFEGYDAAAESISSSQRLTTTAREPAAPQPPSECIATANNNTNNNDNNNDNTSCDLFHAEHLRKGLRANPAGGLDLPPPPPQQQQQQQGVKEAKIVVGGGEAAPSAAHSDPRVTDPWVSDRMAAAATSASASHGPVPLDEEALRKHELLQLQEQQQQQKLRRLLGLNAQDDEGAAAAAGHLGGGASAGAAAEAAKPHAYASPSRTWEAGEEEVVAAPEEDELGQEAPSLEYFAILRSANRSGGCGGGGCSTALSSGPGGGGDGTTAWSVGESDLVRTLEEDDGGDCEGGGEEGAELEEAAEPPPPPPESVTATVTVTESGNPFNIPDQLRLAEEHYVRLQLARKAGGGGGSSSGGSIRNEAQTLLDPPTSELSDEQLAALRPAAAAYAAPPAAATVQLLAAPRGVSMGPASLPGMQEHASDDEVQQLVETLRTSRGAHLSNATAAAAAAGDEVLDRALKAARDDEQRFRHECTEAVAAAAAAAAATLPGMAELATEEERFDLVLIDNRDYGRPEEVVRQARKALEDDQRAYAAADVEGGRPTGQLASDEEPGGVAVANSIIATIRVDGSASAKLRTKLTVGGNACAAAAAAQQRLSYAGHAAAHALEAAALQVAGAAIDAACKVMGVGEGEPRSAGDGGDGGDGGEFMEDGGRVMPAEAEAVAEEPAGPHDEATAAAVAGGGVRAEQPPEAAAGSGSSKRGKGGSSDGGIRSVAADAKHLVHEALRILD</sequence>
<dbReference type="OrthoDB" id="10690938at2759"/>
<dbReference type="AlphaFoldDB" id="D8TU04"/>
<organism evidence="3">
    <name type="scientific">Volvox carteri f. nagariensis</name>
    <dbReference type="NCBI Taxonomy" id="3068"/>
    <lineage>
        <taxon>Eukaryota</taxon>
        <taxon>Viridiplantae</taxon>
        <taxon>Chlorophyta</taxon>
        <taxon>core chlorophytes</taxon>
        <taxon>Chlorophyceae</taxon>
        <taxon>CS clade</taxon>
        <taxon>Chlamydomonadales</taxon>
        <taxon>Volvocaceae</taxon>
        <taxon>Volvox</taxon>
    </lineage>
</organism>
<feature type="compositionally biased region" description="Polar residues" evidence="1">
    <location>
        <begin position="1"/>
        <end position="19"/>
    </location>
</feature>